<dbReference type="Proteomes" id="UP000094070">
    <property type="component" value="Unassembled WGS sequence"/>
</dbReference>
<dbReference type="PRINTS" id="PR00605">
    <property type="entry name" value="CYTCHROMECIC"/>
</dbReference>
<keyword evidence="25" id="KW-1185">Reference proteome</keyword>
<keyword evidence="9 22" id="KW-0812">Transmembrane</keyword>
<dbReference type="PANTHER" id="PTHR33751:SF1">
    <property type="entry name" value="CBB3-TYPE CYTOCHROME C OXIDASE SUBUNIT FIXP"/>
    <property type="match status" value="1"/>
</dbReference>
<keyword evidence="7 19" id="KW-0349">Heme</keyword>
<dbReference type="UniPathway" id="UPA00705"/>
<keyword evidence="12 19" id="KW-0375">Hydrogen ion transport</keyword>
<dbReference type="NCBIfam" id="TIGR00782">
    <property type="entry name" value="ccoP"/>
    <property type="match status" value="1"/>
</dbReference>
<feature type="transmembrane region" description="Helical" evidence="22">
    <location>
        <begin position="57"/>
        <end position="76"/>
    </location>
</feature>
<evidence type="ECO:0000256" key="2">
    <source>
        <dbReference type="ARBA" id="ARBA00004673"/>
    </source>
</evidence>
<dbReference type="SUPFAM" id="SSF46626">
    <property type="entry name" value="Cytochrome c"/>
    <property type="match status" value="2"/>
</dbReference>
<keyword evidence="10 19" id="KW-0479">Metal-binding</keyword>
<evidence type="ECO:0000256" key="6">
    <source>
        <dbReference type="ARBA" id="ARBA00022519"/>
    </source>
</evidence>
<feature type="transmembrane region" description="Helical" evidence="22">
    <location>
        <begin position="6"/>
        <end position="28"/>
    </location>
</feature>
<comment type="cofactor">
    <cofactor evidence="19 21">
        <name>heme c</name>
        <dbReference type="ChEBI" id="CHEBI:61717"/>
    </cofactor>
    <text evidence="19 21">Binds 2 heme C groups per subunit.</text>
</comment>
<evidence type="ECO:0000256" key="7">
    <source>
        <dbReference type="ARBA" id="ARBA00022617"/>
    </source>
</evidence>
<dbReference type="STRING" id="1188252.A1QC_00470"/>
<evidence type="ECO:0000256" key="3">
    <source>
        <dbReference type="ARBA" id="ARBA00006113"/>
    </source>
</evidence>
<comment type="pathway">
    <text evidence="2 19">Energy metabolism; oxidative phosphorylation.</text>
</comment>
<evidence type="ECO:0000313" key="24">
    <source>
        <dbReference type="EMBL" id="OEF30180.1"/>
    </source>
</evidence>
<organism evidence="24 25">
    <name type="scientific">Vibrio rumoiensis 1S-45</name>
    <dbReference type="NCBI Taxonomy" id="1188252"/>
    <lineage>
        <taxon>Bacteria</taxon>
        <taxon>Pseudomonadati</taxon>
        <taxon>Pseudomonadota</taxon>
        <taxon>Gammaproteobacteria</taxon>
        <taxon>Vibrionales</taxon>
        <taxon>Vibrionaceae</taxon>
        <taxon>Vibrio</taxon>
    </lineage>
</organism>
<proteinExistence type="inferred from homology"/>
<evidence type="ECO:0000256" key="19">
    <source>
        <dbReference type="PIRNR" id="PIRNR000006"/>
    </source>
</evidence>
<dbReference type="eggNOG" id="COG2010">
    <property type="taxonomic scope" value="Bacteria"/>
</dbReference>
<dbReference type="Gene3D" id="1.10.760.10">
    <property type="entry name" value="Cytochrome c-like domain"/>
    <property type="match status" value="2"/>
</dbReference>
<keyword evidence="16 19" id="KW-0408">Iron</keyword>
<dbReference type="OrthoDB" id="9811281at2"/>
<keyword evidence="4 19" id="KW-0813">Transport</keyword>
<accession>A0A1E5E752</accession>
<evidence type="ECO:0000256" key="14">
    <source>
        <dbReference type="ARBA" id="ARBA00022989"/>
    </source>
</evidence>
<dbReference type="EMBL" id="AJYK02000002">
    <property type="protein sequence ID" value="OEF30180.1"/>
    <property type="molecule type" value="Genomic_DNA"/>
</dbReference>
<reference evidence="24 25" key="1">
    <citation type="journal article" date="2012" name="Science">
        <title>Ecological populations of bacteria act as socially cohesive units of antibiotic production and resistance.</title>
        <authorList>
            <person name="Cordero O.X."/>
            <person name="Wildschutte H."/>
            <person name="Kirkup B."/>
            <person name="Proehl S."/>
            <person name="Ngo L."/>
            <person name="Hussain F."/>
            <person name="Le Roux F."/>
            <person name="Mincer T."/>
            <person name="Polz M.F."/>
        </authorList>
    </citation>
    <scope>NUCLEOTIDE SEQUENCE [LARGE SCALE GENOMIC DNA]</scope>
    <source>
        <strain evidence="24 25">1S-45</strain>
    </source>
</reference>
<evidence type="ECO:0000256" key="8">
    <source>
        <dbReference type="ARBA" id="ARBA00022660"/>
    </source>
</evidence>
<keyword evidence="15 19" id="KW-0560">Oxidoreductase</keyword>
<dbReference type="GO" id="GO:0005506">
    <property type="term" value="F:iron ion binding"/>
    <property type="evidence" value="ECO:0007669"/>
    <property type="project" value="InterPro"/>
</dbReference>
<dbReference type="GO" id="GO:0006119">
    <property type="term" value="P:oxidative phosphorylation"/>
    <property type="evidence" value="ECO:0007669"/>
    <property type="project" value="UniProtKB-UniPathway"/>
</dbReference>
<evidence type="ECO:0000256" key="20">
    <source>
        <dbReference type="PIRSR" id="PIRSR000006-1"/>
    </source>
</evidence>
<keyword evidence="14 22" id="KW-1133">Transmembrane helix</keyword>
<feature type="domain" description="Cytochrome c" evidence="23">
    <location>
        <begin position="155"/>
        <end position="234"/>
    </location>
</feature>
<comment type="subunit">
    <text evidence="19">Component of the cbb3-type cytochrome c oxidase.</text>
</comment>
<dbReference type="AlphaFoldDB" id="A0A1E5E752"/>
<evidence type="ECO:0000256" key="5">
    <source>
        <dbReference type="ARBA" id="ARBA00022475"/>
    </source>
</evidence>
<dbReference type="InterPro" id="IPR050597">
    <property type="entry name" value="Cytochrome_c_Oxidase_Subunit"/>
</dbReference>
<evidence type="ECO:0000256" key="10">
    <source>
        <dbReference type="ARBA" id="ARBA00022723"/>
    </source>
</evidence>
<evidence type="ECO:0000256" key="18">
    <source>
        <dbReference type="ARBA" id="ARBA00023136"/>
    </source>
</evidence>
<protein>
    <recommendedName>
        <fullName evidence="19">Cbb3-type cytochrome c oxidase subunit</fullName>
    </recommendedName>
</protein>
<name>A0A1E5E752_9VIBR</name>
<evidence type="ECO:0000256" key="22">
    <source>
        <dbReference type="SAM" id="Phobius"/>
    </source>
</evidence>
<dbReference type="InterPro" id="IPR038414">
    <property type="entry name" value="CcoP_N_sf"/>
</dbReference>
<evidence type="ECO:0000256" key="11">
    <source>
        <dbReference type="ARBA" id="ARBA00022737"/>
    </source>
</evidence>
<evidence type="ECO:0000256" key="16">
    <source>
        <dbReference type="ARBA" id="ARBA00023004"/>
    </source>
</evidence>
<feature type="binding site" description="axial binding residue" evidence="20">
    <location>
        <position position="172"/>
    </location>
    <ligand>
        <name>heme c</name>
        <dbReference type="ChEBI" id="CHEBI:61717"/>
        <label>1</label>
    </ligand>
    <ligandPart>
        <name>Fe</name>
        <dbReference type="ChEBI" id="CHEBI:18248"/>
    </ligandPart>
</feature>
<keyword evidence="18 19" id="KW-0472">Membrane</keyword>
<dbReference type="Pfam" id="PF13442">
    <property type="entry name" value="Cytochrome_CBB3"/>
    <property type="match status" value="2"/>
</dbReference>
<feature type="binding site" description="covalent" evidence="21">
    <location>
        <position position="168"/>
    </location>
    <ligand>
        <name>heme c</name>
        <dbReference type="ChEBI" id="CHEBI:61717"/>
        <label>1</label>
    </ligand>
</feature>
<evidence type="ECO:0000313" key="25">
    <source>
        <dbReference type="Proteomes" id="UP000094070"/>
    </source>
</evidence>
<comment type="caution">
    <text evidence="24">The sequence shown here is derived from an EMBL/GenBank/DDBJ whole genome shotgun (WGS) entry which is preliminary data.</text>
</comment>
<evidence type="ECO:0000256" key="1">
    <source>
        <dbReference type="ARBA" id="ARBA00004533"/>
    </source>
</evidence>
<keyword evidence="11" id="KW-0677">Repeat</keyword>
<feature type="binding site" description="covalent" evidence="21">
    <location>
        <position position="253"/>
    </location>
    <ligand>
        <name>heme c</name>
        <dbReference type="ChEBI" id="CHEBI:61717"/>
        <label>2</label>
    </ligand>
</feature>
<dbReference type="GO" id="GO:0009055">
    <property type="term" value="F:electron transfer activity"/>
    <property type="evidence" value="ECO:0007669"/>
    <property type="project" value="InterPro"/>
</dbReference>
<evidence type="ECO:0000259" key="23">
    <source>
        <dbReference type="PROSITE" id="PS51007"/>
    </source>
</evidence>
<dbReference type="GO" id="GO:0016491">
    <property type="term" value="F:oxidoreductase activity"/>
    <property type="evidence" value="ECO:0007669"/>
    <property type="project" value="UniProtKB-KW"/>
</dbReference>
<keyword evidence="5 19" id="KW-1003">Cell membrane</keyword>
<feature type="domain" description="Cytochrome c" evidence="23">
    <location>
        <begin position="241"/>
        <end position="321"/>
    </location>
</feature>
<evidence type="ECO:0000256" key="9">
    <source>
        <dbReference type="ARBA" id="ARBA00022692"/>
    </source>
</evidence>
<evidence type="ECO:0000256" key="12">
    <source>
        <dbReference type="ARBA" id="ARBA00022781"/>
    </source>
</evidence>
<dbReference type="Pfam" id="PF14715">
    <property type="entry name" value="FixP_N"/>
    <property type="match status" value="1"/>
</dbReference>
<dbReference type="InterPro" id="IPR032858">
    <property type="entry name" value="CcoP_N"/>
</dbReference>
<feature type="binding site" description="covalent" evidence="21">
    <location>
        <position position="171"/>
    </location>
    <ligand>
        <name>heme c</name>
        <dbReference type="ChEBI" id="CHEBI:61717"/>
        <label>1</label>
    </ligand>
</feature>
<gene>
    <name evidence="24" type="ORF">A1QC_00470</name>
</gene>
<dbReference type="PIRSF" id="PIRSF000006">
    <property type="entry name" value="Cbb3-Cox_fixP"/>
    <property type="match status" value="1"/>
</dbReference>
<keyword evidence="8 19" id="KW-0679">Respiratory chain</keyword>
<feature type="binding site" description="axial binding residue" evidence="20">
    <location>
        <position position="298"/>
    </location>
    <ligand>
        <name>heme c</name>
        <dbReference type="ChEBI" id="CHEBI:61717"/>
        <label>1</label>
    </ligand>
    <ligandPart>
        <name>Fe</name>
        <dbReference type="ChEBI" id="CHEBI:18248"/>
    </ligandPart>
</feature>
<evidence type="ECO:0000256" key="4">
    <source>
        <dbReference type="ARBA" id="ARBA00022448"/>
    </source>
</evidence>
<evidence type="ECO:0000256" key="15">
    <source>
        <dbReference type="ARBA" id="ARBA00023002"/>
    </source>
</evidence>
<dbReference type="GO" id="GO:0020037">
    <property type="term" value="F:heme binding"/>
    <property type="evidence" value="ECO:0007669"/>
    <property type="project" value="InterPro"/>
</dbReference>
<dbReference type="GO" id="GO:1902600">
    <property type="term" value="P:proton transmembrane transport"/>
    <property type="evidence" value="ECO:0007669"/>
    <property type="project" value="UniProtKB-KW"/>
</dbReference>
<evidence type="ECO:0000256" key="13">
    <source>
        <dbReference type="ARBA" id="ARBA00022982"/>
    </source>
</evidence>
<dbReference type="PANTHER" id="PTHR33751">
    <property type="entry name" value="CBB3-TYPE CYTOCHROME C OXIDASE SUBUNIT FIXP"/>
    <property type="match status" value="1"/>
</dbReference>
<dbReference type="RefSeq" id="WP_017025591.1">
    <property type="nucleotide sequence ID" value="NZ_AJYK02000002.1"/>
</dbReference>
<dbReference type="InterPro" id="IPR036909">
    <property type="entry name" value="Cyt_c-like_dom_sf"/>
</dbReference>
<comment type="similarity">
    <text evidence="3 19">Belongs to the CcoP / FixP family.</text>
</comment>
<comment type="subcellular location">
    <subcellularLocation>
        <location evidence="1 19">Cell inner membrane</location>
    </subcellularLocation>
</comment>
<dbReference type="PROSITE" id="PS51007">
    <property type="entry name" value="CYTC"/>
    <property type="match status" value="2"/>
</dbReference>
<dbReference type="InterPro" id="IPR008168">
    <property type="entry name" value="Cyt_C_IC"/>
</dbReference>
<dbReference type="Gene3D" id="6.10.280.130">
    <property type="match status" value="1"/>
</dbReference>
<dbReference type="GO" id="GO:0005886">
    <property type="term" value="C:plasma membrane"/>
    <property type="evidence" value="ECO:0007669"/>
    <property type="project" value="UniProtKB-SubCell"/>
</dbReference>
<dbReference type="InterPro" id="IPR009056">
    <property type="entry name" value="Cyt_c-like_dom"/>
</dbReference>
<keyword evidence="17 19" id="KW-0406">Ion transport</keyword>
<evidence type="ECO:0000256" key="17">
    <source>
        <dbReference type="ARBA" id="ARBA00023065"/>
    </source>
</evidence>
<evidence type="ECO:0000256" key="21">
    <source>
        <dbReference type="PIRSR" id="PIRSR000006-2"/>
    </source>
</evidence>
<keyword evidence="6 19" id="KW-0997">Cell inner membrane</keyword>
<keyword evidence="13 19" id="KW-0249">Electron transport</keyword>
<feature type="binding site" description="axial binding residue" evidence="20">
    <location>
        <position position="257"/>
    </location>
    <ligand>
        <name>heme c</name>
        <dbReference type="ChEBI" id="CHEBI:61717"/>
        <label>2</label>
    </ligand>
    <ligandPart>
        <name>Fe</name>
        <dbReference type="ChEBI" id="CHEBI:18248"/>
    </ligandPart>
</feature>
<sequence>MTTFWSVWITVITLGTIFGIAAILIWCLKDKMGVEEGADMGHEYDGIRELNNPLPKWWTYLFFSTFVFSAIYLALYPGLGNYPGLLGWTSSPQQVKSVQEMNAAIKSAQENKQLDEYSKELDDANKFYGESFKRLAYNEAGTEYKTIPEIAADPAALRVGQNLFLQNCSQCHGSDARGQKGFPNLTDKAWLYGGEPEAILTTIRHGRVGAMPAWGETFGEDGVHEVVSYVLSLSGRKVNSRDASAGKVRFAACAACHGTDGKGNPAFGAPDLTDHDWLFGDSRADVTETVMYGRQGVMPAWGNILGEDKIHLVASYVWSLSNPQPSEQTN</sequence>
<feature type="binding site" description="axial binding residue" evidence="20">
    <location>
        <position position="211"/>
    </location>
    <ligand>
        <name>heme c</name>
        <dbReference type="ChEBI" id="CHEBI:61717"/>
        <label>2</label>
    </ligand>
    <ligandPart>
        <name>Fe</name>
        <dbReference type="ChEBI" id="CHEBI:18248"/>
    </ligandPart>
</feature>
<comment type="function">
    <text evidence="19">C-type cytochrome. Part of the cbb3-type cytochrome c oxidase complex.</text>
</comment>
<dbReference type="InterPro" id="IPR004678">
    <property type="entry name" value="Cyt_c_oxidase_cbb3_su3"/>
</dbReference>
<feature type="binding site" description="covalent" evidence="21">
    <location>
        <position position="256"/>
    </location>
    <ligand>
        <name>heme c</name>
        <dbReference type="ChEBI" id="CHEBI:61717"/>
        <label>2</label>
    </ligand>
</feature>